<name>A0A917PTV7_9MICO</name>
<dbReference type="InterPro" id="IPR010839">
    <property type="entry name" value="AtuA_N"/>
</dbReference>
<gene>
    <name evidence="2" type="ORF">GCM10011372_31900</name>
</gene>
<dbReference type="Pfam" id="PF07287">
    <property type="entry name" value="AtuA"/>
    <property type="match status" value="1"/>
</dbReference>
<protein>
    <submittedName>
        <fullName evidence="2">ABC transporter substrate-binding protein</fullName>
    </submittedName>
</protein>
<dbReference type="PANTHER" id="PTHR47708:SF2">
    <property type="entry name" value="SI:CH73-132F6.5"/>
    <property type="match status" value="1"/>
</dbReference>
<dbReference type="Proteomes" id="UP000636956">
    <property type="component" value="Unassembled WGS sequence"/>
</dbReference>
<proteinExistence type="predicted"/>
<evidence type="ECO:0000313" key="2">
    <source>
        <dbReference type="EMBL" id="GGJ91080.1"/>
    </source>
</evidence>
<sequence length="460" mass="49867">MKRVRLGAGSGYWGDMLEPAVELAKRGQLDYLGFDFLAELTMSLLQRAKMKDNTKGYIPDIVPWMRTLLPITHAQGTKMVLNGGGTNCVAAADAVMADASRAGLSGVRVAAITGDDLTDRIDELRAAGVSLQNMEDPSRSIDEIADRIVAAHAYIGSESIIEALDLGAEVVIGGRLADSAVYVGPLMHEFGWDFGNADWDLIGAAITVAHVIECAGICCGGMSSQWKNVPEPWNMGFPIAEFAADGTAQISKLPGTGGLINQWTIKEHLLYETHNPSDYRMPDGIADLTTLRVNDAGSNVVSLSDMSGRERPEMLKVQIGYTDGWIAEARVLIPFPDTLAKADRCEEIIRKRLDIVGLTPRDLRFDRVGIDALAGPLARRPRRDPQEIELRVTAHVDSREEAMQLNREVTHVTTIGPVGTAFGAPLRPREVIALWPTLVPRELIPTSVVIEEVASSVAIA</sequence>
<organism evidence="2 3">
    <name type="scientific">Agromyces bauzanensis</name>
    <dbReference type="NCBI Taxonomy" id="1308924"/>
    <lineage>
        <taxon>Bacteria</taxon>
        <taxon>Bacillati</taxon>
        <taxon>Actinomycetota</taxon>
        <taxon>Actinomycetes</taxon>
        <taxon>Micrococcales</taxon>
        <taxon>Microbacteriaceae</taxon>
        <taxon>Agromyces</taxon>
    </lineage>
</organism>
<dbReference type="AlphaFoldDB" id="A0A917PTV7"/>
<comment type="caution">
    <text evidence="2">The sequence shown here is derived from an EMBL/GenBank/DDBJ whole genome shotgun (WGS) entry which is preliminary data.</text>
</comment>
<dbReference type="PANTHER" id="PTHR47708">
    <property type="match status" value="1"/>
</dbReference>
<reference evidence="2" key="1">
    <citation type="journal article" date="2014" name="Int. J. Syst. Evol. Microbiol.">
        <title>Complete genome sequence of Corynebacterium casei LMG S-19264T (=DSM 44701T), isolated from a smear-ripened cheese.</title>
        <authorList>
            <consortium name="US DOE Joint Genome Institute (JGI-PGF)"/>
            <person name="Walter F."/>
            <person name="Albersmeier A."/>
            <person name="Kalinowski J."/>
            <person name="Ruckert C."/>
        </authorList>
    </citation>
    <scope>NUCLEOTIDE SEQUENCE</scope>
    <source>
        <strain evidence="2">CGMCC 1.8984</strain>
    </source>
</reference>
<evidence type="ECO:0000313" key="3">
    <source>
        <dbReference type="Proteomes" id="UP000636956"/>
    </source>
</evidence>
<accession>A0A917PTV7</accession>
<keyword evidence="3" id="KW-1185">Reference proteome</keyword>
<dbReference type="RefSeq" id="WP_188744398.1">
    <property type="nucleotide sequence ID" value="NZ_BAABFW010000013.1"/>
</dbReference>
<feature type="domain" description="Acyclic terpene utilisation N-terminal" evidence="1">
    <location>
        <begin position="4"/>
        <end position="449"/>
    </location>
</feature>
<evidence type="ECO:0000259" key="1">
    <source>
        <dbReference type="Pfam" id="PF07287"/>
    </source>
</evidence>
<reference evidence="2" key="2">
    <citation type="submission" date="2020-09" db="EMBL/GenBank/DDBJ databases">
        <authorList>
            <person name="Sun Q."/>
            <person name="Zhou Y."/>
        </authorList>
    </citation>
    <scope>NUCLEOTIDE SEQUENCE</scope>
    <source>
        <strain evidence="2">CGMCC 1.8984</strain>
    </source>
</reference>
<dbReference type="EMBL" id="BMMD01000023">
    <property type="protein sequence ID" value="GGJ91080.1"/>
    <property type="molecule type" value="Genomic_DNA"/>
</dbReference>